<feature type="non-terminal residue" evidence="2">
    <location>
        <position position="75"/>
    </location>
</feature>
<proteinExistence type="predicted"/>
<keyword evidence="1" id="KW-0812">Transmembrane</keyword>
<name>A0ABU6THA7_9FABA</name>
<evidence type="ECO:0000313" key="2">
    <source>
        <dbReference type="EMBL" id="MED6148131.1"/>
    </source>
</evidence>
<accession>A0ABU6THA7</accession>
<evidence type="ECO:0000256" key="1">
    <source>
        <dbReference type="SAM" id="Phobius"/>
    </source>
</evidence>
<dbReference type="EMBL" id="JASCZI010090966">
    <property type="protein sequence ID" value="MED6148131.1"/>
    <property type="molecule type" value="Genomic_DNA"/>
</dbReference>
<gene>
    <name evidence="2" type="ORF">PIB30_050324</name>
</gene>
<reference evidence="2 3" key="1">
    <citation type="journal article" date="2023" name="Plants (Basel)">
        <title>Bridging the Gap: Combining Genomics and Transcriptomics Approaches to Understand Stylosanthes scabra, an Orphan Legume from the Brazilian Caatinga.</title>
        <authorList>
            <person name="Ferreira-Neto J.R.C."/>
            <person name="da Silva M.D."/>
            <person name="Binneck E."/>
            <person name="de Melo N.F."/>
            <person name="da Silva R.H."/>
            <person name="de Melo A.L.T.M."/>
            <person name="Pandolfi V."/>
            <person name="Bustamante F.O."/>
            <person name="Brasileiro-Vidal A.C."/>
            <person name="Benko-Iseppon A.M."/>
        </authorList>
    </citation>
    <scope>NUCLEOTIDE SEQUENCE [LARGE SCALE GENOMIC DNA]</scope>
    <source>
        <tissue evidence="2">Leaves</tissue>
    </source>
</reference>
<evidence type="ECO:0000313" key="3">
    <source>
        <dbReference type="Proteomes" id="UP001341840"/>
    </source>
</evidence>
<feature type="transmembrane region" description="Helical" evidence="1">
    <location>
        <begin position="35"/>
        <end position="54"/>
    </location>
</feature>
<keyword evidence="1" id="KW-1133">Transmembrane helix</keyword>
<sequence length="75" mass="8532">MSDEGVLIEPIPSCLRTRGSCLRVVEGVSQSGFEFYTRAATLFSIIAMLVHGVLHYQFLDHIHQHNNQQVFNPFQ</sequence>
<dbReference type="Proteomes" id="UP001341840">
    <property type="component" value="Unassembled WGS sequence"/>
</dbReference>
<keyword evidence="1" id="KW-0472">Membrane</keyword>
<protein>
    <submittedName>
        <fullName evidence="2">Uncharacterized protein</fullName>
    </submittedName>
</protein>
<comment type="caution">
    <text evidence="2">The sequence shown here is derived from an EMBL/GenBank/DDBJ whole genome shotgun (WGS) entry which is preliminary data.</text>
</comment>
<keyword evidence="3" id="KW-1185">Reference proteome</keyword>
<organism evidence="2 3">
    <name type="scientific">Stylosanthes scabra</name>
    <dbReference type="NCBI Taxonomy" id="79078"/>
    <lineage>
        <taxon>Eukaryota</taxon>
        <taxon>Viridiplantae</taxon>
        <taxon>Streptophyta</taxon>
        <taxon>Embryophyta</taxon>
        <taxon>Tracheophyta</taxon>
        <taxon>Spermatophyta</taxon>
        <taxon>Magnoliopsida</taxon>
        <taxon>eudicotyledons</taxon>
        <taxon>Gunneridae</taxon>
        <taxon>Pentapetalae</taxon>
        <taxon>rosids</taxon>
        <taxon>fabids</taxon>
        <taxon>Fabales</taxon>
        <taxon>Fabaceae</taxon>
        <taxon>Papilionoideae</taxon>
        <taxon>50 kb inversion clade</taxon>
        <taxon>dalbergioids sensu lato</taxon>
        <taxon>Dalbergieae</taxon>
        <taxon>Pterocarpus clade</taxon>
        <taxon>Stylosanthes</taxon>
    </lineage>
</organism>